<dbReference type="Pfam" id="PF14219">
    <property type="entry name" value="DUF4328"/>
    <property type="match status" value="1"/>
</dbReference>
<organism evidence="3 4">
    <name type="scientific">Streptomyces lannensis</name>
    <dbReference type="NCBI Taxonomy" id="766498"/>
    <lineage>
        <taxon>Bacteria</taxon>
        <taxon>Bacillati</taxon>
        <taxon>Actinomycetota</taxon>
        <taxon>Actinomycetes</taxon>
        <taxon>Kitasatosporales</taxon>
        <taxon>Streptomycetaceae</taxon>
        <taxon>Streptomyces</taxon>
    </lineage>
</organism>
<feature type="transmembrane region" description="Helical" evidence="1">
    <location>
        <begin position="51"/>
        <end position="75"/>
    </location>
</feature>
<evidence type="ECO:0000256" key="1">
    <source>
        <dbReference type="SAM" id="Phobius"/>
    </source>
</evidence>
<comment type="caution">
    <text evidence="3">The sequence shown here is derived from an EMBL/GenBank/DDBJ whole genome shotgun (WGS) entry which is preliminary data.</text>
</comment>
<feature type="domain" description="DUF4328" evidence="2">
    <location>
        <begin position="87"/>
        <end position="237"/>
    </location>
</feature>
<evidence type="ECO:0000313" key="4">
    <source>
        <dbReference type="Proteomes" id="UP001501563"/>
    </source>
</evidence>
<keyword evidence="4" id="KW-1185">Reference proteome</keyword>
<gene>
    <name evidence="3" type="ORF">GCM10022207_24640</name>
</gene>
<dbReference type="InterPro" id="IPR025565">
    <property type="entry name" value="DUF4328"/>
</dbReference>
<evidence type="ECO:0000313" key="3">
    <source>
        <dbReference type="EMBL" id="GAA3860077.1"/>
    </source>
</evidence>
<dbReference type="EMBL" id="BAAAZA010000006">
    <property type="protein sequence ID" value="GAA3860077.1"/>
    <property type="molecule type" value="Genomic_DNA"/>
</dbReference>
<dbReference type="RefSeq" id="WP_345547868.1">
    <property type="nucleotide sequence ID" value="NZ_BAAAZA010000006.1"/>
</dbReference>
<dbReference type="Proteomes" id="UP001501563">
    <property type="component" value="Unassembled WGS sequence"/>
</dbReference>
<feature type="transmembrane region" description="Helical" evidence="1">
    <location>
        <begin position="179"/>
        <end position="198"/>
    </location>
</feature>
<protein>
    <recommendedName>
        <fullName evidence="2">DUF4328 domain-containing protein</fullName>
    </recommendedName>
</protein>
<feature type="transmembrane region" description="Helical" evidence="1">
    <location>
        <begin position="210"/>
        <end position="233"/>
    </location>
</feature>
<name>A0ABP7K1H3_9ACTN</name>
<keyword evidence="1" id="KW-1133">Transmembrane helix</keyword>
<sequence length="252" mass="26992">MICARCQHFEAAPGGTLCTQCAVAPEPEAPQFTAAPVAWVRSPVGLGRTAAAVLGLVVVIDLFAIGAAMAVYDVAGDLVGGVSGVGERAERADSLYSSVGLLRTSVLLTCVVVFLCWFHRVRVNAEVFSPFGHAKKRGWAIGAWFVPIVNLWFPRRIALDIWDASSPWDAPRSHGLVDAWWTLWLLSVLANRAGSFAYSSSDTAEEIRGAVRQVLVADVVDAAAAVLAILVVLRLTRMQHEKVLRGPATAAF</sequence>
<reference evidence="4" key="1">
    <citation type="journal article" date="2019" name="Int. J. Syst. Evol. Microbiol.">
        <title>The Global Catalogue of Microorganisms (GCM) 10K type strain sequencing project: providing services to taxonomists for standard genome sequencing and annotation.</title>
        <authorList>
            <consortium name="The Broad Institute Genomics Platform"/>
            <consortium name="The Broad Institute Genome Sequencing Center for Infectious Disease"/>
            <person name="Wu L."/>
            <person name="Ma J."/>
        </authorList>
    </citation>
    <scope>NUCLEOTIDE SEQUENCE [LARGE SCALE GENOMIC DNA]</scope>
    <source>
        <strain evidence="4">JCM 16578</strain>
    </source>
</reference>
<proteinExistence type="predicted"/>
<feature type="transmembrane region" description="Helical" evidence="1">
    <location>
        <begin position="95"/>
        <end position="118"/>
    </location>
</feature>
<keyword evidence="1" id="KW-0812">Transmembrane</keyword>
<accession>A0ABP7K1H3</accession>
<feature type="transmembrane region" description="Helical" evidence="1">
    <location>
        <begin position="139"/>
        <end position="159"/>
    </location>
</feature>
<evidence type="ECO:0000259" key="2">
    <source>
        <dbReference type="Pfam" id="PF14219"/>
    </source>
</evidence>
<keyword evidence="1" id="KW-0472">Membrane</keyword>